<feature type="region of interest" description="Disordered" evidence="4">
    <location>
        <begin position="1018"/>
        <end position="1046"/>
    </location>
</feature>
<dbReference type="SMART" id="SM00028">
    <property type="entry name" value="TPR"/>
    <property type="match status" value="13"/>
</dbReference>
<organism evidence="5 6">
    <name type="scientific">Chaetoceros tenuissimus</name>
    <dbReference type="NCBI Taxonomy" id="426638"/>
    <lineage>
        <taxon>Eukaryota</taxon>
        <taxon>Sar</taxon>
        <taxon>Stramenopiles</taxon>
        <taxon>Ochrophyta</taxon>
        <taxon>Bacillariophyta</taxon>
        <taxon>Coscinodiscophyceae</taxon>
        <taxon>Chaetocerotophycidae</taxon>
        <taxon>Chaetocerotales</taxon>
        <taxon>Chaetocerotaceae</taxon>
        <taxon>Chaetoceros</taxon>
    </lineage>
</organism>
<gene>
    <name evidence="5" type="ORF">CTEN210_08468</name>
</gene>
<feature type="compositionally biased region" description="Polar residues" evidence="4">
    <location>
        <begin position="77"/>
        <end position="97"/>
    </location>
</feature>
<dbReference type="SUPFAM" id="SSF48452">
    <property type="entry name" value="TPR-like"/>
    <property type="match status" value="4"/>
</dbReference>
<keyword evidence="6" id="KW-1185">Reference proteome</keyword>
<dbReference type="Pfam" id="PF13181">
    <property type="entry name" value="TPR_8"/>
    <property type="match status" value="1"/>
</dbReference>
<feature type="repeat" description="TPR" evidence="3">
    <location>
        <begin position="2095"/>
        <end position="2128"/>
    </location>
</feature>
<dbReference type="InterPro" id="IPR019734">
    <property type="entry name" value="TPR_rpt"/>
</dbReference>
<feature type="compositionally biased region" description="Low complexity" evidence="4">
    <location>
        <begin position="1"/>
        <end position="12"/>
    </location>
</feature>
<feature type="repeat" description="TPR" evidence="3">
    <location>
        <begin position="1806"/>
        <end position="1839"/>
    </location>
</feature>
<keyword evidence="2 3" id="KW-0802">TPR repeat</keyword>
<dbReference type="InterPro" id="IPR011990">
    <property type="entry name" value="TPR-like_helical_dom_sf"/>
</dbReference>
<evidence type="ECO:0000256" key="4">
    <source>
        <dbReference type="SAM" id="MobiDB-lite"/>
    </source>
</evidence>
<dbReference type="Proteomes" id="UP001054902">
    <property type="component" value="Unassembled WGS sequence"/>
</dbReference>
<protein>
    <submittedName>
        <fullName evidence="5">Uncharacterized protein</fullName>
    </submittedName>
</protein>
<sequence>MEQVDSQSSLNSQRRRRSIGNENDGLKETCPTPPPNAAFRSLPIASRNVTDQPVMKKSTSKEPPFPKAAQIVVNGTPVRSPSAFSNSISNERLSDQPSSPTTLTNSTSSSSDGHKNTPTLDIGDENMIEKDCIDDNIEVPGVKELVTPKNVMTEISAPQTQMLYDELLQKLPMDSEHSGTIMSMDVSINAGSRSPSVLSSQEYDSSSKDSEKKEKEMLRMKHLNFLLDQHHRRIAGGIGDNKVIWTANNSGDESSRSSSNFNSYEEQAKSEEYSSKGDGGLDKSFLSESGKSLNNRSTKGIAKDSSSSLFENFDRTWSSLHNFDNSSSGDDVGAASTLEIERLCFASLVHILLRAQPSTGAIAATLGSVPVDVVKLFWNRIIIFNSEISNTNAFDKIASILHCLTERLRYTKMQISDDGTETSLSLSHDVYAQYAKYIFECDGITQENIDQWNLSFVGELQNVLLSDQDGFYGDVSPVVKEYAAKTLPSLLVNAMSPVMTTATFAQSNLRKEFENECISNIVILLSNQRYLEYRMNILGSRRSDKTTPSEVENDSDSELRMKGEQVLRSTVQHIKELEGIIVTISKKTDFVLVGEEKYDVTRAGVTIYNAWKDSCKKAMDEGRVIAKLKNGNVANPSMDSQPMNTQYSTNRRFKRSSDSKLMLSYAEACLTWKPKQFLPKIGDYTLDDTLSNIELIRNSKNLVKSKGKLKMFGKRAKENRPTMALSELLDISVDLLSFEICIGKAFYLIGESLAAVTSSKNLVYNRQAGRTIGLILTGPNACTAKLSCCATALETYIRISFVVGFLLSDELRDVDEDDLVDLGFNYEDTGGSDPSSRMKKLIKDRETAVELMGQLDILIAEGFFALANHLMCGNQLGQADAIDMAGISIINNLGEQSLITFAKETVAPSQRTKPSDISKVLQCYQLSMHFLRLGMPELNDEEESESTGILQTETTNNVYDNDLDVFKIHQRILHTAVLHAFGIYYYEHSGDFRKAKTLLDDCISKRQLLLRQLRQDENDTGNISSSSTGSTSIRVTRRRGSATLSESGRLSDASVISSRRGRRRNQFKKRTKIRPVHIFDDISNPNYILLANGKNHKDCLESIELDLSSTMEFSGLASHGLSDSEEALSLFQEALILRALHSGKNCLDVADLNYNMAVIHDDNGQYEASLGRYGESLRVRFSHLENLKLYQTSHLSGSVDDIEDIERSAVLTLRCMTNVYHALSDYTNAVSTNLKAIEILKEQIARRSGVDDDDIFSRNKRVLGFGRMNGNKSNLPFPRMVLDEVRSSIIDHPLPVLKNYDIFSEEDESLSDVSRKEISELYEATISILDEMKESNEGNTNGYNSSIPSSRFFLSDHHSMISVMGKRHINQEHVRLDATFNLGLIAMHFREPSKAIGYLEQALRTLWINSPGDSSGESSDSEASSSNFSNDSSKELRQKPKKTYVEGQTEEGILYHALALCHTALSDDERAIRCYITALRYYRRRFGMLSMVVSGALYDCATSYWNLCDFNRAEDFWADCLRILLSQDIGAEGLQDVLEMDIARTLYNIAATKVCKGEYFDQYSLTCLHDALGIFKKMSKETQRFSEEVAHSYFNLSLVHYNRGLQLMKGFSPEANKGTNDDDTSLDGIYSKDIDYIEPLKRALSCVDDALNAYLSGNNSSTAIVPHSDIAQLVRHPMQAHVSLLMGHINNALGSATQAAWNYKTSIRLLNKVYTPLNLYSASALYELGNLEIKIGDEKEALKYYEECLDKRVKILGDQDTSVADVLFKIGGISANMSKFSKALEMEKQCLKIRMEHEGSDGDNVAIMLFNIGLIYCRSGEMRKSLEYLEGALNVRKTRIAQRISMESQNHNYNQSKDTALAKEESQLASILHYIGNVYLQMEDSTTAMKNYQESLCIWNRLCEFGPGGFSEFVQRSESAGKLIQFHEEYLRDMADTYHNLGGVYETKSDYSRALACYNKALIIKRNIMVENEKSLAKQSKKNDLDEYILSSNTLSSAITLLRIGAIHAVLQNFEVALSYYKSALKIQRQHLGRDHIAVGQTLYEIGVIVRHLLKHSPDMRAQDILGMEKAAVKYFKDSLAIAKTRYGSNHQIVATVMFDIGSIHDRKGDYEEALSCYQHAVRVYGSAYAKNLCRDFFDASMSNTARLDVIAEENQFLFNPKALNGYISTPYLEHLQDEASLQLEQRANGKITNKDRDSYVKASLAFASAAAQAGVLGTNTFEVFVYRFLHYVVIYGVDPIKESMQNTTDIKSQNQQSDPQISSPLRVVKNLAPEVVKSPARLFVICSSVVAVNFLELAKTNLQRRLMLTMFTLLFSFIGSRSFVKSIDGNDSKRLSGNSSSDEDSSIWKDENRIEKALTKSKRSKIWVDGTMNTIEETDKRVADLKAKEFAAAEAERKRKAKEWVSSVMLSQQQAIDEAERKQKIQDEHDRKARLWAESMIRTNEAYEKDNKN</sequence>
<evidence type="ECO:0000313" key="5">
    <source>
        <dbReference type="EMBL" id="GFH51992.1"/>
    </source>
</evidence>
<feature type="compositionally biased region" description="Low complexity" evidence="4">
    <location>
        <begin position="1020"/>
        <end position="1034"/>
    </location>
</feature>
<feature type="compositionally biased region" description="Low complexity" evidence="4">
    <location>
        <begin position="98"/>
        <end position="111"/>
    </location>
</feature>
<feature type="compositionally biased region" description="Low complexity" evidence="4">
    <location>
        <begin position="1414"/>
        <end position="1431"/>
    </location>
</feature>
<reference evidence="5 6" key="1">
    <citation type="journal article" date="2021" name="Sci. Rep.">
        <title>The genome of the diatom Chaetoceros tenuissimus carries an ancient integrated fragment of an extant virus.</title>
        <authorList>
            <person name="Hongo Y."/>
            <person name="Kimura K."/>
            <person name="Takaki Y."/>
            <person name="Yoshida Y."/>
            <person name="Baba S."/>
            <person name="Kobayashi G."/>
            <person name="Nagasaki K."/>
            <person name="Hano T."/>
            <person name="Tomaru Y."/>
        </authorList>
    </citation>
    <scope>NUCLEOTIDE SEQUENCE [LARGE SCALE GENOMIC DNA]</scope>
    <source>
        <strain evidence="5 6">NIES-3715</strain>
    </source>
</reference>
<feature type="compositionally biased region" description="Low complexity" evidence="4">
    <location>
        <begin position="250"/>
        <end position="263"/>
    </location>
</feature>
<feature type="region of interest" description="Disordered" evidence="4">
    <location>
        <begin position="191"/>
        <end position="214"/>
    </location>
</feature>
<feature type="repeat" description="TPR" evidence="3">
    <location>
        <begin position="1722"/>
        <end position="1755"/>
    </location>
</feature>
<keyword evidence="1" id="KW-0677">Repeat</keyword>
<dbReference type="PROSITE" id="PS50005">
    <property type="entry name" value="TPR"/>
    <property type="match status" value="5"/>
</dbReference>
<comment type="caution">
    <text evidence="5">The sequence shown here is derived from an EMBL/GenBank/DDBJ whole genome shotgun (WGS) entry which is preliminary data.</text>
</comment>
<dbReference type="Pfam" id="PF13424">
    <property type="entry name" value="TPR_12"/>
    <property type="match status" value="2"/>
</dbReference>
<evidence type="ECO:0000256" key="2">
    <source>
        <dbReference type="ARBA" id="ARBA00022803"/>
    </source>
</evidence>
<feature type="compositionally biased region" description="Basic and acidic residues" evidence="4">
    <location>
        <begin position="266"/>
        <end position="281"/>
    </location>
</feature>
<feature type="compositionally biased region" description="Basic and acidic residues" evidence="4">
    <location>
        <begin position="205"/>
        <end position="214"/>
    </location>
</feature>
<accession>A0AAD3H636</accession>
<evidence type="ECO:0000256" key="1">
    <source>
        <dbReference type="ARBA" id="ARBA00022737"/>
    </source>
</evidence>
<dbReference type="PANTHER" id="PTHR45641:SF19">
    <property type="entry name" value="NEPHROCYSTIN-3"/>
    <property type="match status" value="1"/>
</dbReference>
<feature type="region of interest" description="Disordered" evidence="4">
    <location>
        <begin position="250"/>
        <end position="281"/>
    </location>
</feature>
<feature type="repeat" description="TPR" evidence="3">
    <location>
        <begin position="1998"/>
        <end position="2031"/>
    </location>
</feature>
<dbReference type="Pfam" id="PF13374">
    <property type="entry name" value="TPR_10"/>
    <property type="match status" value="1"/>
</dbReference>
<feature type="region of interest" description="Disordered" evidence="4">
    <location>
        <begin position="1414"/>
        <end position="1442"/>
    </location>
</feature>
<dbReference type="Gene3D" id="1.25.40.10">
    <property type="entry name" value="Tetratricopeptide repeat domain"/>
    <property type="match status" value="4"/>
</dbReference>
<feature type="region of interest" description="Disordered" evidence="4">
    <location>
        <begin position="1"/>
        <end position="125"/>
    </location>
</feature>
<name>A0AAD3H636_9STRA</name>
<dbReference type="EMBL" id="BLLK01000045">
    <property type="protein sequence ID" value="GFH51992.1"/>
    <property type="molecule type" value="Genomic_DNA"/>
</dbReference>
<feature type="repeat" description="TPR" evidence="3">
    <location>
        <begin position="1935"/>
        <end position="1968"/>
    </location>
</feature>
<evidence type="ECO:0000313" key="6">
    <source>
        <dbReference type="Proteomes" id="UP001054902"/>
    </source>
</evidence>
<proteinExistence type="predicted"/>
<dbReference type="PANTHER" id="PTHR45641">
    <property type="entry name" value="TETRATRICOPEPTIDE REPEAT PROTEIN (AFU_ORTHOLOGUE AFUA_6G03870)"/>
    <property type="match status" value="1"/>
</dbReference>
<evidence type="ECO:0000256" key="3">
    <source>
        <dbReference type="PROSITE-ProRule" id="PRU00339"/>
    </source>
</evidence>